<dbReference type="PANTHER" id="PTHR42104:SF1">
    <property type="entry name" value="EXTRACELLULAR GUANYL-SPECIFIC RIBONUCLEASE RNTA (AFU_ORTHOLOGUE AFUA_4G03230)"/>
    <property type="match status" value="1"/>
</dbReference>
<dbReference type="InParanoid" id="E9DVX9"/>
<evidence type="ECO:0000256" key="9">
    <source>
        <dbReference type="SAM" id="SignalP"/>
    </source>
</evidence>
<evidence type="ECO:0000256" key="1">
    <source>
        <dbReference type="ARBA" id="ARBA00009006"/>
    </source>
</evidence>
<evidence type="ECO:0000256" key="6">
    <source>
        <dbReference type="ARBA" id="ARBA00023157"/>
    </source>
</evidence>
<keyword evidence="7" id="KW-0456">Lyase</keyword>
<dbReference type="Proteomes" id="UP000002499">
    <property type="component" value="Unassembled WGS sequence"/>
</dbReference>
<dbReference type="Gene3D" id="3.10.450.30">
    <property type="entry name" value="Microbial ribonucleases"/>
    <property type="match status" value="1"/>
</dbReference>
<dbReference type="EC" id="4.6.1.24" evidence="2"/>
<proteinExistence type="inferred from homology"/>
<keyword evidence="9" id="KW-0732">Signal</keyword>
<organism evidence="11">
    <name type="scientific">Metarhizium acridum (strain CQMa 102)</name>
    <dbReference type="NCBI Taxonomy" id="655827"/>
    <lineage>
        <taxon>Eukaryota</taxon>
        <taxon>Fungi</taxon>
        <taxon>Dikarya</taxon>
        <taxon>Ascomycota</taxon>
        <taxon>Pezizomycotina</taxon>
        <taxon>Sordariomycetes</taxon>
        <taxon>Hypocreomycetidae</taxon>
        <taxon>Hypocreales</taxon>
        <taxon>Clavicipitaceae</taxon>
        <taxon>Metarhizium</taxon>
    </lineage>
</organism>
<keyword evidence="5" id="KW-0378">Hydrolase</keyword>
<keyword evidence="4" id="KW-0255">Endonuclease</keyword>
<reference evidence="10 11" key="1">
    <citation type="journal article" date="2011" name="PLoS Genet.">
        <title>Genome sequencing and comparative transcriptomics of the model entomopathogenic fungi Metarhizium anisopliae and M. acridum.</title>
        <authorList>
            <person name="Gao Q."/>
            <person name="Jin K."/>
            <person name="Ying S.H."/>
            <person name="Zhang Y."/>
            <person name="Xiao G."/>
            <person name="Shang Y."/>
            <person name="Duan Z."/>
            <person name="Hu X."/>
            <person name="Xie X.Q."/>
            <person name="Zhou G."/>
            <person name="Peng G."/>
            <person name="Luo Z."/>
            <person name="Huang W."/>
            <person name="Wang B."/>
            <person name="Fang W."/>
            <person name="Wang S."/>
            <person name="Zhong Y."/>
            <person name="Ma L.J."/>
            <person name="St Leger R.J."/>
            <person name="Zhao G.P."/>
            <person name="Pei Y."/>
            <person name="Feng M.G."/>
            <person name="Xia Y."/>
            <person name="Wang C."/>
        </authorList>
    </citation>
    <scope>NUCLEOTIDE SEQUENCE [LARGE SCALE GENOMIC DNA]</scope>
    <source>
        <strain evidence="10 11">CQMa 102</strain>
    </source>
</reference>
<evidence type="ECO:0000256" key="3">
    <source>
        <dbReference type="ARBA" id="ARBA00022722"/>
    </source>
</evidence>
<feature type="signal peptide" evidence="9">
    <location>
        <begin position="1"/>
        <end position="17"/>
    </location>
</feature>
<evidence type="ECO:0000256" key="2">
    <source>
        <dbReference type="ARBA" id="ARBA00012549"/>
    </source>
</evidence>
<dbReference type="OMA" id="KGWSLHE"/>
<evidence type="ECO:0000256" key="8">
    <source>
        <dbReference type="ARBA" id="ARBA00034015"/>
    </source>
</evidence>
<evidence type="ECO:0000313" key="10">
    <source>
        <dbReference type="EMBL" id="EFY92176.1"/>
    </source>
</evidence>
<sequence>MHFSIVGLLSLVALISAAPANLQARDATNCGGVQYTAAAVQAAANAACQYVESGSHAGSSTYPHRYNNYEGFDFPVDGPYNEFPILKSGRIYSGGMSWGRDKYSVRFRLGGYLLTCLTGSPGPDRVVISDGCDLAGVITHTGASGNNFVACSGTS</sequence>
<gene>
    <name evidence="10" type="ORF">MAC_01777</name>
</gene>
<evidence type="ECO:0000256" key="5">
    <source>
        <dbReference type="ARBA" id="ARBA00022801"/>
    </source>
</evidence>
<dbReference type="Pfam" id="PF00545">
    <property type="entry name" value="Ribonuclease"/>
    <property type="match status" value="1"/>
</dbReference>
<dbReference type="SUPFAM" id="SSF53933">
    <property type="entry name" value="Microbial ribonucleases"/>
    <property type="match status" value="1"/>
</dbReference>
<dbReference type="GO" id="GO:0003723">
    <property type="term" value="F:RNA binding"/>
    <property type="evidence" value="ECO:0007669"/>
    <property type="project" value="InterPro"/>
</dbReference>
<evidence type="ECO:0000256" key="7">
    <source>
        <dbReference type="ARBA" id="ARBA00023239"/>
    </source>
</evidence>
<keyword evidence="3" id="KW-0540">Nuclease</keyword>
<dbReference type="PANTHER" id="PTHR42104">
    <property type="entry name" value="EXTRACELLULAR GUANYL-SPECIFIC RIBONUCLEASE RNTA (AFU_ORTHOLOGUE AFUA_4G03230)"/>
    <property type="match status" value="1"/>
</dbReference>
<dbReference type="InterPro" id="IPR016191">
    <property type="entry name" value="Ribonuclease/ribotoxin"/>
</dbReference>
<evidence type="ECO:0000256" key="4">
    <source>
        <dbReference type="ARBA" id="ARBA00022759"/>
    </source>
</evidence>
<keyword evidence="6" id="KW-1015">Disulfide bond</keyword>
<accession>E9DVX9</accession>
<dbReference type="OrthoDB" id="5425539at2759"/>
<keyword evidence="11" id="KW-1185">Reference proteome</keyword>
<dbReference type="eggNOG" id="ENOG502SA4T">
    <property type="taxonomic scope" value="Eukaryota"/>
</dbReference>
<dbReference type="GO" id="GO:0016787">
    <property type="term" value="F:hydrolase activity"/>
    <property type="evidence" value="ECO:0007669"/>
    <property type="project" value="UniProtKB-KW"/>
</dbReference>
<dbReference type="InterPro" id="IPR000026">
    <property type="entry name" value="N1-like"/>
</dbReference>
<feature type="chain" id="PRO_5003237881" description="ribonuclease T1" evidence="9">
    <location>
        <begin position="18"/>
        <end position="155"/>
    </location>
</feature>
<evidence type="ECO:0000313" key="11">
    <source>
        <dbReference type="Proteomes" id="UP000002499"/>
    </source>
</evidence>
<comment type="catalytic activity">
    <reaction evidence="8">
        <text>[RNA] containing guanosine + H2O = an [RNA fragment]-3'-guanosine-3'-phosphate + a 5'-hydroxy-ribonucleotide-3'-[RNA fragment].</text>
        <dbReference type="EC" id="4.6.1.24"/>
    </reaction>
</comment>
<dbReference type="AlphaFoldDB" id="E9DVX9"/>
<comment type="similarity">
    <text evidence="1">Belongs to the ribonuclease N1/T1 family.</text>
</comment>
<name>E9DVX9_METAQ</name>
<dbReference type="HOGENOM" id="CLU_111658_2_0_1"/>
<dbReference type="GO" id="GO:0046589">
    <property type="term" value="F:ribonuclease T1 activity"/>
    <property type="evidence" value="ECO:0007669"/>
    <property type="project" value="UniProtKB-EC"/>
</dbReference>
<protein>
    <recommendedName>
        <fullName evidence="2">ribonuclease T1</fullName>
        <ecNumber evidence="2">4.6.1.24</ecNumber>
    </recommendedName>
</protein>
<dbReference type="EMBL" id="GL698477">
    <property type="protein sequence ID" value="EFY92176.1"/>
    <property type="molecule type" value="Genomic_DNA"/>
</dbReference>